<name>A0ABM9HC14_9BACT</name>
<dbReference type="CDD" id="cd02440">
    <property type="entry name" value="AdoMet_MTases"/>
    <property type="match status" value="1"/>
</dbReference>
<accession>A0ABM9HC14</accession>
<comment type="function">
    <text evidence="6">Specifically methylates the N4 position of cytidine in position 1402 (C1402) of 16S rRNA.</text>
</comment>
<evidence type="ECO:0000256" key="5">
    <source>
        <dbReference type="ARBA" id="ARBA00022691"/>
    </source>
</evidence>
<dbReference type="PANTHER" id="PTHR11265">
    <property type="entry name" value="S-ADENOSYL-METHYLTRANSFERASE MRAW"/>
    <property type="match status" value="1"/>
</dbReference>
<organism evidence="7 8">
    <name type="scientific">Nitrospina watsonii</name>
    <dbReference type="NCBI Taxonomy" id="1323948"/>
    <lineage>
        <taxon>Bacteria</taxon>
        <taxon>Pseudomonadati</taxon>
        <taxon>Nitrospinota/Tectimicrobiota group</taxon>
        <taxon>Nitrospinota</taxon>
        <taxon>Nitrospinia</taxon>
        <taxon>Nitrospinales</taxon>
        <taxon>Nitrospinaceae</taxon>
        <taxon>Nitrospina</taxon>
    </lineage>
</organism>
<dbReference type="PIRSF" id="PIRSF004486">
    <property type="entry name" value="MraW"/>
    <property type="match status" value="1"/>
</dbReference>
<comment type="catalytic activity">
    <reaction evidence="6">
        <text>cytidine(1402) in 16S rRNA + S-adenosyl-L-methionine = N(4)-methylcytidine(1402) in 16S rRNA + S-adenosyl-L-homocysteine + H(+)</text>
        <dbReference type="Rhea" id="RHEA:42928"/>
        <dbReference type="Rhea" id="RHEA-COMP:10286"/>
        <dbReference type="Rhea" id="RHEA-COMP:10287"/>
        <dbReference type="ChEBI" id="CHEBI:15378"/>
        <dbReference type="ChEBI" id="CHEBI:57856"/>
        <dbReference type="ChEBI" id="CHEBI:59789"/>
        <dbReference type="ChEBI" id="CHEBI:74506"/>
        <dbReference type="ChEBI" id="CHEBI:82748"/>
        <dbReference type="EC" id="2.1.1.199"/>
    </reaction>
</comment>
<feature type="binding site" evidence="6">
    <location>
        <position position="79"/>
    </location>
    <ligand>
        <name>S-adenosyl-L-methionine</name>
        <dbReference type="ChEBI" id="CHEBI:59789"/>
    </ligand>
</feature>
<dbReference type="Proteomes" id="UP001157733">
    <property type="component" value="Chromosome"/>
</dbReference>
<feature type="binding site" evidence="6">
    <location>
        <position position="101"/>
    </location>
    <ligand>
        <name>S-adenosyl-L-methionine</name>
        <dbReference type="ChEBI" id="CHEBI:59789"/>
    </ligand>
</feature>
<dbReference type="InterPro" id="IPR029063">
    <property type="entry name" value="SAM-dependent_MTases_sf"/>
</dbReference>
<dbReference type="EC" id="2.1.1.199" evidence="6"/>
<feature type="binding site" evidence="6">
    <location>
        <begin position="33"/>
        <end position="35"/>
    </location>
    <ligand>
        <name>S-adenosyl-L-methionine</name>
        <dbReference type="ChEBI" id="CHEBI:59789"/>
    </ligand>
</feature>
<dbReference type="InterPro" id="IPR023397">
    <property type="entry name" value="SAM-dep_MeTrfase_MraW_recog"/>
</dbReference>
<keyword evidence="8" id="KW-1185">Reference proteome</keyword>
<proteinExistence type="inferred from homology"/>
<dbReference type="HAMAP" id="MF_01007">
    <property type="entry name" value="16SrRNA_methyltr_H"/>
    <property type="match status" value="1"/>
</dbReference>
<reference evidence="7 8" key="1">
    <citation type="submission" date="2022-09" db="EMBL/GenBank/DDBJ databases">
        <authorList>
            <person name="Kop L."/>
        </authorList>
    </citation>
    <scope>NUCLEOTIDE SEQUENCE [LARGE SCALE GENOMIC DNA]</scope>
    <source>
        <strain evidence="7 8">347</strain>
    </source>
</reference>
<evidence type="ECO:0000256" key="4">
    <source>
        <dbReference type="ARBA" id="ARBA00022679"/>
    </source>
</evidence>
<dbReference type="Pfam" id="PF01795">
    <property type="entry name" value="Methyltransf_5"/>
    <property type="match status" value="1"/>
</dbReference>
<dbReference type="SUPFAM" id="SSF81799">
    <property type="entry name" value="Putative methyltransferase TM0872, insert domain"/>
    <property type="match status" value="1"/>
</dbReference>
<dbReference type="RefSeq" id="WP_282010623.1">
    <property type="nucleotide sequence ID" value="NZ_OX336137.1"/>
</dbReference>
<dbReference type="GO" id="GO:0032259">
    <property type="term" value="P:methylation"/>
    <property type="evidence" value="ECO:0007669"/>
    <property type="project" value="UniProtKB-KW"/>
</dbReference>
<keyword evidence="5 6" id="KW-0949">S-adenosyl-L-methionine</keyword>
<dbReference type="PANTHER" id="PTHR11265:SF0">
    <property type="entry name" value="12S RRNA N4-METHYLCYTIDINE METHYLTRANSFERASE"/>
    <property type="match status" value="1"/>
</dbReference>
<dbReference type="GO" id="GO:0008168">
    <property type="term" value="F:methyltransferase activity"/>
    <property type="evidence" value="ECO:0007669"/>
    <property type="project" value="UniProtKB-KW"/>
</dbReference>
<keyword evidence="6" id="KW-0963">Cytoplasm</keyword>
<evidence type="ECO:0000256" key="2">
    <source>
        <dbReference type="ARBA" id="ARBA00022552"/>
    </source>
</evidence>
<keyword evidence="3 6" id="KW-0489">Methyltransferase</keyword>
<dbReference type="InterPro" id="IPR002903">
    <property type="entry name" value="RsmH"/>
</dbReference>
<dbReference type="NCBIfam" id="TIGR00006">
    <property type="entry name" value="16S rRNA (cytosine(1402)-N(4))-methyltransferase RsmH"/>
    <property type="match status" value="1"/>
</dbReference>
<evidence type="ECO:0000256" key="6">
    <source>
        <dbReference type="HAMAP-Rule" id="MF_01007"/>
    </source>
</evidence>
<protein>
    <recommendedName>
        <fullName evidence="6">Ribosomal RNA small subunit methyltransferase H</fullName>
        <ecNumber evidence="6">2.1.1.199</ecNumber>
    </recommendedName>
    <alternativeName>
        <fullName evidence="6">16S rRNA m(4)C1402 methyltransferase</fullName>
    </alternativeName>
    <alternativeName>
        <fullName evidence="6">rRNA (cytosine-N(4)-)-methyltransferase RsmH</fullName>
    </alternativeName>
</protein>
<comment type="similarity">
    <text evidence="1 6">Belongs to the methyltransferase superfamily. RsmH family.</text>
</comment>
<dbReference type="EMBL" id="OX336137">
    <property type="protein sequence ID" value="CAI2717703.1"/>
    <property type="molecule type" value="Genomic_DNA"/>
</dbReference>
<dbReference type="Gene3D" id="1.10.150.170">
    <property type="entry name" value="Putative methyltransferase TM0872, insert domain"/>
    <property type="match status" value="1"/>
</dbReference>
<keyword evidence="4 6" id="KW-0808">Transferase</keyword>
<evidence type="ECO:0000313" key="8">
    <source>
        <dbReference type="Proteomes" id="UP001157733"/>
    </source>
</evidence>
<evidence type="ECO:0000313" key="7">
    <source>
        <dbReference type="EMBL" id="CAI2717703.1"/>
    </source>
</evidence>
<feature type="binding site" evidence="6">
    <location>
        <position position="52"/>
    </location>
    <ligand>
        <name>S-adenosyl-L-methionine</name>
        <dbReference type="ChEBI" id="CHEBI:59789"/>
    </ligand>
</feature>
<sequence>MVNYHTPVLLEEVLHYIEPHSKRLIVDGTLGDGGHTQAMLNAGPSLRVLGIDRDSEALERARSRLAAFEERVILVHGSFSEVKSILARHTPETPMDGILLDLGVSSRQLDVPERGFSFRHDGPLDMRMDPNQDCPTAADLLATLSDGELETIFRKYGEEKRPRQLVRFIRKAQGSHPIKTTFELSQILSSAAKPSRVPRIHPATKAFQALRIAVNRELDHIQKALEDALECLPPGGRMVVISFHSLEDRIVKDFFRTEAKGCVCPPKMPVCVCGRKSRLKILTRKVVKPSEKEIAANPRSSSARLRAAERIHV</sequence>
<evidence type="ECO:0000256" key="3">
    <source>
        <dbReference type="ARBA" id="ARBA00022603"/>
    </source>
</evidence>
<gene>
    <name evidence="6 7" type="primary">rsmH</name>
    <name evidence="7" type="ORF">NSPWAT_0844</name>
</gene>
<evidence type="ECO:0000256" key="1">
    <source>
        <dbReference type="ARBA" id="ARBA00010396"/>
    </source>
</evidence>
<keyword evidence="2 6" id="KW-0698">rRNA processing</keyword>
<feature type="binding site" evidence="6">
    <location>
        <position position="108"/>
    </location>
    <ligand>
        <name>S-adenosyl-L-methionine</name>
        <dbReference type="ChEBI" id="CHEBI:59789"/>
    </ligand>
</feature>
<comment type="subcellular location">
    <subcellularLocation>
        <location evidence="6">Cytoplasm</location>
    </subcellularLocation>
</comment>
<dbReference type="Gene3D" id="3.40.50.150">
    <property type="entry name" value="Vaccinia Virus protein VP39"/>
    <property type="match status" value="1"/>
</dbReference>
<dbReference type="SUPFAM" id="SSF53335">
    <property type="entry name" value="S-adenosyl-L-methionine-dependent methyltransferases"/>
    <property type="match status" value="1"/>
</dbReference>